<dbReference type="AlphaFoldDB" id="A0A2Z7CBL5"/>
<protein>
    <submittedName>
        <fullName evidence="3">Uncharacterized protein</fullName>
    </submittedName>
</protein>
<reference evidence="3 4" key="1">
    <citation type="journal article" date="2015" name="Proc. Natl. Acad. Sci. U.S.A.">
        <title>The resurrection genome of Boea hygrometrica: A blueprint for survival of dehydration.</title>
        <authorList>
            <person name="Xiao L."/>
            <person name="Yang G."/>
            <person name="Zhang L."/>
            <person name="Yang X."/>
            <person name="Zhao S."/>
            <person name="Ji Z."/>
            <person name="Zhou Q."/>
            <person name="Hu M."/>
            <person name="Wang Y."/>
            <person name="Chen M."/>
            <person name="Xu Y."/>
            <person name="Jin H."/>
            <person name="Xiao X."/>
            <person name="Hu G."/>
            <person name="Bao F."/>
            <person name="Hu Y."/>
            <person name="Wan P."/>
            <person name="Li L."/>
            <person name="Deng X."/>
            <person name="Kuang T."/>
            <person name="Xiang C."/>
            <person name="Zhu J.K."/>
            <person name="Oliver M.J."/>
            <person name="He Y."/>
        </authorList>
    </citation>
    <scope>NUCLEOTIDE SEQUENCE [LARGE SCALE GENOMIC DNA]</scope>
    <source>
        <strain evidence="4">cv. XS01</strain>
    </source>
</reference>
<dbReference type="Proteomes" id="UP000250235">
    <property type="component" value="Unassembled WGS sequence"/>
</dbReference>
<proteinExistence type="predicted"/>
<evidence type="ECO:0000256" key="1">
    <source>
        <dbReference type="SAM" id="Coils"/>
    </source>
</evidence>
<evidence type="ECO:0000313" key="3">
    <source>
        <dbReference type="EMBL" id="KZV41698.1"/>
    </source>
</evidence>
<keyword evidence="4" id="KW-1185">Reference proteome</keyword>
<feature type="compositionally biased region" description="Polar residues" evidence="2">
    <location>
        <begin position="356"/>
        <end position="371"/>
    </location>
</feature>
<name>A0A2Z7CBL5_9LAMI</name>
<evidence type="ECO:0000256" key="2">
    <source>
        <dbReference type="SAM" id="MobiDB-lite"/>
    </source>
</evidence>
<accession>A0A2Z7CBL5</accession>
<evidence type="ECO:0000313" key="4">
    <source>
        <dbReference type="Proteomes" id="UP000250235"/>
    </source>
</evidence>
<organism evidence="3 4">
    <name type="scientific">Dorcoceras hygrometricum</name>
    <dbReference type="NCBI Taxonomy" id="472368"/>
    <lineage>
        <taxon>Eukaryota</taxon>
        <taxon>Viridiplantae</taxon>
        <taxon>Streptophyta</taxon>
        <taxon>Embryophyta</taxon>
        <taxon>Tracheophyta</taxon>
        <taxon>Spermatophyta</taxon>
        <taxon>Magnoliopsida</taxon>
        <taxon>eudicotyledons</taxon>
        <taxon>Gunneridae</taxon>
        <taxon>Pentapetalae</taxon>
        <taxon>asterids</taxon>
        <taxon>lamiids</taxon>
        <taxon>Lamiales</taxon>
        <taxon>Gesneriaceae</taxon>
        <taxon>Didymocarpoideae</taxon>
        <taxon>Trichosporeae</taxon>
        <taxon>Loxocarpinae</taxon>
        <taxon>Dorcoceras</taxon>
    </lineage>
</organism>
<dbReference type="EMBL" id="KQ999403">
    <property type="protein sequence ID" value="KZV41698.1"/>
    <property type="molecule type" value="Genomic_DNA"/>
</dbReference>
<feature type="coiled-coil region" evidence="1">
    <location>
        <begin position="286"/>
        <end position="320"/>
    </location>
</feature>
<keyword evidence="1" id="KW-0175">Coiled coil</keyword>
<sequence>MASALYSNMVHIDFASVLDIEIPGIVSVLHALTAFGLKGFLGCPAVVYESELVEFVKNGLVRDDLVVSTVNGVPIEISEQLLADTFELPVDGLSELSEMPKDKIYDARSIVSLSGEPSIRVVVPDSSFDSRPHTVFALRFSQFCTVYIQYSLLSRLATTDITFLSSIALERTALRDEQRSFAHSVVPSVQFSFDQRQSSPPSADSSSSLHFDTTDLDATASSLPSVSIDFSAALADFQVIISEQINESQSGISSRLHKIEHGLRDSLHEQEEVFKNHFRKHAKKEVQEVKAKVDIMASRLNDVQKNVEDTKEAISHLLLEFQSQAQANQNVLHAQLSEIVNYINRGSAEKKEESSSRGPQQPPNVQIRDSGTSGGSAVRTPDFA</sequence>
<feature type="region of interest" description="Disordered" evidence="2">
    <location>
        <begin position="347"/>
        <end position="384"/>
    </location>
</feature>
<gene>
    <name evidence="3" type="ORF">F511_09432</name>
</gene>